<evidence type="ECO:0000313" key="1">
    <source>
        <dbReference type="EMBL" id="CAH1571724.1"/>
    </source>
</evidence>
<reference evidence="1" key="1">
    <citation type="submission" date="2022-01" db="EMBL/GenBank/DDBJ databases">
        <authorList>
            <person name="Lagorce A."/>
        </authorList>
    </citation>
    <scope>NUCLEOTIDE SEQUENCE</scope>
    <source>
        <strain evidence="1">Th15_F1_A12</strain>
    </source>
</reference>
<evidence type="ECO:0000313" key="2">
    <source>
        <dbReference type="Proteomes" id="UP001295462"/>
    </source>
</evidence>
<accession>A0AAU9QGI0</accession>
<sequence length="45" mass="5118">MSVAEQPDKFYISSRNTSLNGLIPFVNQLASLLRCCVCKLVFRVR</sequence>
<protein>
    <submittedName>
        <fullName evidence="1">Uncharacterized protein</fullName>
    </submittedName>
</protein>
<dbReference type="EMBL" id="CAKMUD010000013">
    <property type="protein sequence ID" value="CAH1571724.1"/>
    <property type="molecule type" value="Genomic_DNA"/>
</dbReference>
<proteinExistence type="predicted"/>
<dbReference type="Proteomes" id="UP001295462">
    <property type="component" value="Unassembled WGS sequence"/>
</dbReference>
<dbReference type="AlphaFoldDB" id="A0AAU9QGI0"/>
<gene>
    <name evidence="1" type="ORF">THF1A12_110142</name>
</gene>
<organism evidence="1 2">
    <name type="scientific">Vibrio jasicida</name>
    <dbReference type="NCBI Taxonomy" id="766224"/>
    <lineage>
        <taxon>Bacteria</taxon>
        <taxon>Pseudomonadati</taxon>
        <taxon>Pseudomonadota</taxon>
        <taxon>Gammaproteobacteria</taxon>
        <taxon>Vibrionales</taxon>
        <taxon>Vibrionaceae</taxon>
        <taxon>Vibrio</taxon>
    </lineage>
</organism>
<name>A0AAU9QGI0_9VIBR</name>
<comment type="caution">
    <text evidence="1">The sequence shown here is derived from an EMBL/GenBank/DDBJ whole genome shotgun (WGS) entry which is preliminary data.</text>
</comment>